<organism evidence="3 4">
    <name type="scientific">Blumeria hordei</name>
    <name type="common">Barley powdery mildew</name>
    <name type="synonym">Blumeria graminis f. sp. hordei</name>
    <dbReference type="NCBI Taxonomy" id="2867405"/>
    <lineage>
        <taxon>Eukaryota</taxon>
        <taxon>Fungi</taxon>
        <taxon>Dikarya</taxon>
        <taxon>Ascomycota</taxon>
        <taxon>Pezizomycotina</taxon>
        <taxon>Leotiomycetes</taxon>
        <taxon>Erysiphales</taxon>
        <taxon>Erysiphaceae</taxon>
        <taxon>Blumeria</taxon>
    </lineage>
</organism>
<dbReference type="SUPFAM" id="SSF89360">
    <property type="entry name" value="HesB-like domain"/>
    <property type="match status" value="2"/>
</dbReference>
<accession>A0A383UXA8</accession>
<dbReference type="InterPro" id="IPR035903">
    <property type="entry name" value="HesB-like_dom_sf"/>
</dbReference>
<gene>
    <name evidence="3" type="ORF">BLGHR1_15054</name>
</gene>
<proteinExistence type="inferred from homology"/>
<dbReference type="GO" id="GO:0016226">
    <property type="term" value="P:iron-sulfur cluster assembly"/>
    <property type="evidence" value="ECO:0007669"/>
    <property type="project" value="TreeGrafter"/>
</dbReference>
<protein>
    <recommendedName>
        <fullName evidence="5">FeS cluster biogenesis domain-containing protein</fullName>
    </recommendedName>
</protein>
<dbReference type="EMBL" id="UNSH01000064">
    <property type="protein sequence ID" value="SZF04258.1"/>
    <property type="molecule type" value="Genomic_DNA"/>
</dbReference>
<dbReference type="PANTHER" id="PTHR43011">
    <property type="entry name" value="IRON-SULFUR CLUSTER ASSEMBLY 2 HOMOLOG, MITOCHONDRIAL"/>
    <property type="match status" value="1"/>
</dbReference>
<dbReference type="VEuPathDB" id="FungiDB:BLGHR1_15054"/>
<evidence type="ECO:0000256" key="1">
    <source>
        <dbReference type="ARBA" id="ARBA00006718"/>
    </source>
</evidence>
<sequence length="267" mass="29701">MLSRTSPAQACSRIWIASWEISVRQIRGREHVVAPRCRAYHRMRQLQCVSFMMCAQSALRIRHTPVSAMMIHRQQFTLSNFQHKAKAIFNPRKDDEGNEMSLEITPRASKRLKEIMTQDANPNLALRIQVENGGCHGFQYLMSLTTIPQIEAMAGMTKSQDSQNSAPLQSQASPLSNTDQSSDKPRLFLSDHNNKESNQTILLGEDDTIFVAPDDSGAKIILDRPSLEILAGSKVDYTTELIGSQFKIVDNPLATSSCGCGTSFDIG</sequence>
<evidence type="ECO:0000313" key="3">
    <source>
        <dbReference type="EMBL" id="SZF04258.1"/>
    </source>
</evidence>
<comment type="similarity">
    <text evidence="1">Belongs to the HesB/IscA family.</text>
</comment>
<evidence type="ECO:0000313" key="4">
    <source>
        <dbReference type="Proteomes" id="UP000275772"/>
    </source>
</evidence>
<dbReference type="AlphaFoldDB" id="A0A383UXA8"/>
<dbReference type="GO" id="GO:0051537">
    <property type="term" value="F:2 iron, 2 sulfur cluster binding"/>
    <property type="evidence" value="ECO:0007669"/>
    <property type="project" value="TreeGrafter"/>
</dbReference>
<evidence type="ECO:0008006" key="5">
    <source>
        <dbReference type="Google" id="ProtNLM"/>
    </source>
</evidence>
<feature type="compositionally biased region" description="Polar residues" evidence="2">
    <location>
        <begin position="157"/>
        <end position="180"/>
    </location>
</feature>
<dbReference type="GO" id="GO:0051539">
    <property type="term" value="F:4 iron, 4 sulfur cluster binding"/>
    <property type="evidence" value="ECO:0007669"/>
    <property type="project" value="TreeGrafter"/>
</dbReference>
<dbReference type="GO" id="GO:0005506">
    <property type="term" value="F:iron ion binding"/>
    <property type="evidence" value="ECO:0007669"/>
    <property type="project" value="TreeGrafter"/>
</dbReference>
<dbReference type="Gene3D" id="2.60.300.12">
    <property type="entry name" value="HesB-like domain"/>
    <property type="match status" value="1"/>
</dbReference>
<name>A0A383UXA8_BLUHO</name>
<feature type="region of interest" description="Disordered" evidence="2">
    <location>
        <begin position="155"/>
        <end position="191"/>
    </location>
</feature>
<evidence type="ECO:0000256" key="2">
    <source>
        <dbReference type="SAM" id="MobiDB-lite"/>
    </source>
</evidence>
<reference evidence="3 4" key="1">
    <citation type="submission" date="2017-11" db="EMBL/GenBank/DDBJ databases">
        <authorList>
            <person name="Kracher B."/>
        </authorList>
    </citation>
    <scope>NUCLEOTIDE SEQUENCE [LARGE SCALE GENOMIC DNA]</scope>
    <source>
        <strain evidence="3 4">RACE1</strain>
    </source>
</reference>
<dbReference type="Proteomes" id="UP000275772">
    <property type="component" value="Unassembled WGS sequence"/>
</dbReference>
<dbReference type="GO" id="GO:0005739">
    <property type="term" value="C:mitochondrion"/>
    <property type="evidence" value="ECO:0007669"/>
    <property type="project" value="TreeGrafter"/>
</dbReference>
<dbReference type="PANTHER" id="PTHR43011:SF1">
    <property type="entry name" value="IRON-SULFUR CLUSTER ASSEMBLY 2 HOMOLOG, MITOCHONDRIAL"/>
    <property type="match status" value="1"/>
</dbReference>